<organism evidence="3 4">
    <name type="scientific">Candidatus Magasanikbacteria bacterium RIFCSPLOWO2_12_FULL_43_12</name>
    <dbReference type="NCBI Taxonomy" id="1798692"/>
    <lineage>
        <taxon>Bacteria</taxon>
        <taxon>Candidatus Magasanikiibacteriota</taxon>
    </lineage>
</organism>
<dbReference type="PANTHER" id="PTHR43739">
    <property type="entry name" value="XYLOGLUCANASE (EUROFUNG)"/>
    <property type="match status" value="1"/>
</dbReference>
<dbReference type="Gene3D" id="2.130.10.10">
    <property type="entry name" value="YVTN repeat-like/Quinoprotein amine dehydrogenase"/>
    <property type="match status" value="2"/>
</dbReference>
<dbReference type="Pfam" id="PF15902">
    <property type="entry name" value="Sortilin-Vps10"/>
    <property type="match status" value="2"/>
</dbReference>
<sequence length="362" mass="40044">MSKRIFITIFGLVAGLLLVGASCVSFSSNQTGTTGPAGMFVSTDKGESWQQTSALPKADGVKSINGVSVNRLYEDPQDPRALYVTTPANGMFYSFDDGKTWRQPEGPLSSGFVYAVAVHPKNKCVIFATNGRKVFRTDDCLRSWTEVDSELRSDVSVRALALNPFPPYQIFQGKTNGDILQSFDSGNGWQVVKKFNKRLVNLVANPLKENLLYAIMKEDGLYRSEDGGASWVSTKDKLKKLSGGLEYRRFALHATKPDTVFWISTYGILRSDDRGDNWTAMNLITPPGSANIYGFAVNPQNENEVYYVGTIGNRSLFYKTVDGGKNWTTKKVPSGQLPTVLRVHPTQTNVIYMGFSIPPKQK</sequence>
<proteinExistence type="predicted"/>
<dbReference type="Proteomes" id="UP000178347">
    <property type="component" value="Unassembled WGS sequence"/>
</dbReference>
<feature type="domain" description="Sortilin N-terminal" evidence="2">
    <location>
        <begin position="178"/>
        <end position="263"/>
    </location>
</feature>
<dbReference type="PROSITE" id="PS51257">
    <property type="entry name" value="PROKAR_LIPOPROTEIN"/>
    <property type="match status" value="1"/>
</dbReference>
<dbReference type="EMBL" id="MFQN01000017">
    <property type="protein sequence ID" value="OGH74384.1"/>
    <property type="molecule type" value="Genomic_DNA"/>
</dbReference>
<evidence type="ECO:0000313" key="3">
    <source>
        <dbReference type="EMBL" id="OGH74384.1"/>
    </source>
</evidence>
<evidence type="ECO:0000259" key="2">
    <source>
        <dbReference type="Pfam" id="PF15902"/>
    </source>
</evidence>
<dbReference type="PANTHER" id="PTHR43739:SF5">
    <property type="entry name" value="EXO-ALPHA-SIALIDASE"/>
    <property type="match status" value="1"/>
</dbReference>
<reference evidence="3 4" key="1">
    <citation type="journal article" date="2016" name="Nat. Commun.">
        <title>Thousands of microbial genomes shed light on interconnected biogeochemical processes in an aquifer system.</title>
        <authorList>
            <person name="Anantharaman K."/>
            <person name="Brown C.T."/>
            <person name="Hug L.A."/>
            <person name="Sharon I."/>
            <person name="Castelle C.J."/>
            <person name="Probst A.J."/>
            <person name="Thomas B.C."/>
            <person name="Singh A."/>
            <person name="Wilkins M.J."/>
            <person name="Karaoz U."/>
            <person name="Brodie E.L."/>
            <person name="Williams K.H."/>
            <person name="Hubbard S.S."/>
            <person name="Banfield J.F."/>
        </authorList>
    </citation>
    <scope>NUCLEOTIDE SEQUENCE [LARGE SCALE GENOMIC DNA]</scope>
</reference>
<dbReference type="CDD" id="cd15482">
    <property type="entry name" value="Sialidase_non-viral"/>
    <property type="match status" value="2"/>
</dbReference>
<accession>A0A1F6MRU6</accession>
<dbReference type="STRING" id="1798692.A3G00_04395"/>
<gene>
    <name evidence="3" type="ORF">A3G00_04395</name>
</gene>
<dbReference type="SUPFAM" id="SSF110296">
    <property type="entry name" value="Oligoxyloglucan reducing end-specific cellobiohydrolase"/>
    <property type="match status" value="2"/>
</dbReference>
<comment type="caution">
    <text evidence="3">The sequence shown here is derived from an EMBL/GenBank/DDBJ whole genome shotgun (WGS) entry which is preliminary data.</text>
</comment>
<name>A0A1F6MRU6_9BACT</name>
<feature type="domain" description="Sortilin N-terminal" evidence="2">
    <location>
        <begin position="39"/>
        <end position="152"/>
    </location>
</feature>
<dbReference type="InterPro" id="IPR031778">
    <property type="entry name" value="Sortilin_N"/>
</dbReference>
<dbReference type="InterPro" id="IPR052025">
    <property type="entry name" value="Xyloglucanase_GH74"/>
</dbReference>
<dbReference type="InterPro" id="IPR015943">
    <property type="entry name" value="WD40/YVTN_repeat-like_dom_sf"/>
</dbReference>
<dbReference type="AlphaFoldDB" id="A0A1F6MRU6"/>
<dbReference type="GO" id="GO:0010411">
    <property type="term" value="P:xyloglucan metabolic process"/>
    <property type="evidence" value="ECO:0007669"/>
    <property type="project" value="TreeGrafter"/>
</dbReference>
<evidence type="ECO:0000256" key="1">
    <source>
        <dbReference type="ARBA" id="ARBA00022737"/>
    </source>
</evidence>
<keyword evidence="1" id="KW-0677">Repeat</keyword>
<evidence type="ECO:0000313" key="4">
    <source>
        <dbReference type="Proteomes" id="UP000178347"/>
    </source>
</evidence>
<protein>
    <recommendedName>
        <fullName evidence="2">Sortilin N-terminal domain-containing protein</fullName>
    </recommendedName>
</protein>